<comment type="caution">
    <text evidence="6">The sequence shown here is derived from an EMBL/GenBank/DDBJ whole genome shotgun (WGS) entry which is preliminary data.</text>
</comment>
<dbReference type="Gene3D" id="3.90.340.10">
    <property type="entry name" value="Nitric Oxide Synthase, Chain A, domain 1"/>
    <property type="match status" value="1"/>
</dbReference>
<dbReference type="InterPro" id="IPR050607">
    <property type="entry name" value="NOS"/>
</dbReference>
<reference evidence="7" key="1">
    <citation type="journal article" date="2019" name="Int. J. Syst. Evol. Microbiol.">
        <title>The Global Catalogue of Microorganisms (GCM) 10K type strain sequencing project: providing services to taxonomists for standard genome sequencing and annotation.</title>
        <authorList>
            <consortium name="The Broad Institute Genomics Platform"/>
            <consortium name="The Broad Institute Genome Sequencing Center for Infectious Disease"/>
            <person name="Wu L."/>
            <person name="Ma J."/>
        </authorList>
    </citation>
    <scope>NUCLEOTIDE SEQUENCE [LARGE SCALE GENOMIC DNA]</scope>
    <source>
        <strain evidence="7">CGMCC 4.7638</strain>
    </source>
</reference>
<evidence type="ECO:0000256" key="2">
    <source>
        <dbReference type="ARBA" id="ARBA00022723"/>
    </source>
</evidence>
<evidence type="ECO:0000259" key="5">
    <source>
        <dbReference type="Pfam" id="PF02898"/>
    </source>
</evidence>
<dbReference type="InterPro" id="IPR044940">
    <property type="entry name" value="NOS_dom_2"/>
</dbReference>
<dbReference type="PANTHER" id="PTHR43410:SF1">
    <property type="entry name" value="NITRIC OXIDE SYNTHASE"/>
    <property type="match status" value="1"/>
</dbReference>
<sequence length="402" mass="44172">MTTCPHTGLAPAVEVRSPRTEVSGPLFAKAEIARRAARFLADSALPGDRQARVAAAVRELEATGTYRLTDEELLHGLKQAWRNEPRCIRRGTFQSLERIEPEDLALIDLSRAKLTASQVASSFGHYLRYATNGGKLRPMVMVFPPDGPDGARLRIWNDQLIRYAGHALPDGTVLGDPKHVELTAALRGLGWGARIGRQTILPVAFQLASAEPGWTELPAEDILEVPLIHPNLPWVAELGMVWHALPAISRMIAVIGGLVYPVIFSGWYVASEILENLHRYGVLDVFADRLGIDTRDRFWVNRVEVVALETIMASYRAAGVMIEDGRSADSNHHRFVQREHAAGRPVRGDKSKLVLAGSTTDMHTRAASLLPPDPEADPGFHYLPDAWEIADALPESQAAVEP</sequence>
<accession>A0ABW5HRY4</accession>
<dbReference type="Gene3D" id="3.90.1230.10">
    <property type="entry name" value="Nitric Oxide Synthase, Chain A, domain 3"/>
    <property type="match status" value="1"/>
</dbReference>
<keyword evidence="4" id="KW-0408">Iron</keyword>
<dbReference type="InterPro" id="IPR044944">
    <property type="entry name" value="NOS_dom_3"/>
</dbReference>
<dbReference type="SUPFAM" id="SSF56512">
    <property type="entry name" value="Nitric oxide (NO) synthase oxygenase domain"/>
    <property type="match status" value="1"/>
</dbReference>
<dbReference type="InterPro" id="IPR044943">
    <property type="entry name" value="NOS_dom_1"/>
</dbReference>
<dbReference type="EMBL" id="JBHUKQ010000004">
    <property type="protein sequence ID" value="MFD2479658.1"/>
    <property type="molecule type" value="Genomic_DNA"/>
</dbReference>
<dbReference type="Gene3D" id="3.90.440.10">
    <property type="entry name" value="Nitric Oxide Synthase,Heme Domain,Chain A domain 2"/>
    <property type="match status" value="1"/>
</dbReference>
<keyword evidence="1" id="KW-0349">Heme</keyword>
<protein>
    <submittedName>
        <fullName evidence="6">Nitric oxide synthase oxygenase</fullName>
    </submittedName>
</protein>
<keyword evidence="3" id="KW-0560">Oxidoreductase</keyword>
<dbReference type="PANTHER" id="PTHR43410">
    <property type="entry name" value="NITRIC OXIDE SYNTHASE OXYGENASE"/>
    <property type="match status" value="1"/>
</dbReference>
<evidence type="ECO:0000256" key="4">
    <source>
        <dbReference type="ARBA" id="ARBA00023004"/>
    </source>
</evidence>
<dbReference type="InterPro" id="IPR004030">
    <property type="entry name" value="NOS_N"/>
</dbReference>
<organism evidence="6 7">
    <name type="scientific">Amycolatopsis albidoflavus</name>
    <dbReference type="NCBI Taxonomy" id="102226"/>
    <lineage>
        <taxon>Bacteria</taxon>
        <taxon>Bacillati</taxon>
        <taxon>Actinomycetota</taxon>
        <taxon>Actinomycetes</taxon>
        <taxon>Pseudonocardiales</taxon>
        <taxon>Pseudonocardiaceae</taxon>
        <taxon>Amycolatopsis</taxon>
    </lineage>
</organism>
<evidence type="ECO:0000313" key="6">
    <source>
        <dbReference type="EMBL" id="MFD2479658.1"/>
    </source>
</evidence>
<gene>
    <name evidence="6" type="ORF">ACFSUT_05195</name>
</gene>
<dbReference type="Pfam" id="PF02898">
    <property type="entry name" value="NO_synthase"/>
    <property type="match status" value="1"/>
</dbReference>
<feature type="domain" description="Nitric oxide synthase (NOS)" evidence="5">
    <location>
        <begin position="48"/>
        <end position="367"/>
    </location>
</feature>
<dbReference type="RefSeq" id="WP_344277844.1">
    <property type="nucleotide sequence ID" value="NZ_BAAAHV010000013.1"/>
</dbReference>
<dbReference type="InterPro" id="IPR036119">
    <property type="entry name" value="NOS_N_sf"/>
</dbReference>
<proteinExistence type="predicted"/>
<keyword evidence="7" id="KW-1185">Reference proteome</keyword>
<evidence type="ECO:0000313" key="7">
    <source>
        <dbReference type="Proteomes" id="UP001597542"/>
    </source>
</evidence>
<evidence type="ECO:0000256" key="1">
    <source>
        <dbReference type="ARBA" id="ARBA00022617"/>
    </source>
</evidence>
<keyword evidence="2" id="KW-0479">Metal-binding</keyword>
<name>A0ABW5HRY4_9PSEU</name>
<evidence type="ECO:0000256" key="3">
    <source>
        <dbReference type="ARBA" id="ARBA00023002"/>
    </source>
</evidence>
<dbReference type="Proteomes" id="UP001597542">
    <property type="component" value="Unassembled WGS sequence"/>
</dbReference>